<organism evidence="2 3">
    <name type="scientific">Atta colombica</name>
    <dbReference type="NCBI Taxonomy" id="520822"/>
    <lineage>
        <taxon>Eukaryota</taxon>
        <taxon>Metazoa</taxon>
        <taxon>Ecdysozoa</taxon>
        <taxon>Arthropoda</taxon>
        <taxon>Hexapoda</taxon>
        <taxon>Insecta</taxon>
        <taxon>Pterygota</taxon>
        <taxon>Neoptera</taxon>
        <taxon>Endopterygota</taxon>
        <taxon>Hymenoptera</taxon>
        <taxon>Apocrita</taxon>
        <taxon>Aculeata</taxon>
        <taxon>Formicoidea</taxon>
        <taxon>Formicidae</taxon>
        <taxon>Myrmicinae</taxon>
        <taxon>Atta</taxon>
    </lineage>
</organism>
<feature type="compositionally biased region" description="Basic and acidic residues" evidence="1">
    <location>
        <begin position="58"/>
        <end position="73"/>
    </location>
</feature>
<feature type="compositionally biased region" description="Basic and acidic residues" evidence="1">
    <location>
        <begin position="84"/>
        <end position="113"/>
    </location>
</feature>
<evidence type="ECO:0000256" key="1">
    <source>
        <dbReference type="SAM" id="MobiDB-lite"/>
    </source>
</evidence>
<evidence type="ECO:0000313" key="3">
    <source>
        <dbReference type="Proteomes" id="UP000078540"/>
    </source>
</evidence>
<name>A0A151I4T7_9HYME</name>
<sequence length="151" mass="17147">MSKLLSGNYRQIRRHRVCENRPNIRLPVGIIGSPRVDSVTGSLCSKHGKEKQLGYFGDEGKRQAREMEEDSNRGMRGKYAEGGAEEKATSDVLGSREEKDREASVVCGRERKQQAKRARDRHAPSATIHVRKTEEGERKREREIEKGEKEG</sequence>
<feature type="compositionally biased region" description="Basic and acidic residues" evidence="1">
    <location>
        <begin position="131"/>
        <end position="151"/>
    </location>
</feature>
<reference evidence="2 3" key="1">
    <citation type="submission" date="2015-09" db="EMBL/GenBank/DDBJ databases">
        <title>Atta colombica WGS genome.</title>
        <authorList>
            <person name="Nygaard S."/>
            <person name="Hu H."/>
            <person name="Boomsma J."/>
            <person name="Zhang G."/>
        </authorList>
    </citation>
    <scope>NUCLEOTIDE SEQUENCE [LARGE SCALE GENOMIC DNA]</scope>
    <source>
        <strain evidence="2">Treedump-2</strain>
        <tissue evidence="2">Whole body</tissue>
    </source>
</reference>
<feature type="region of interest" description="Disordered" evidence="1">
    <location>
        <begin position="54"/>
        <end position="151"/>
    </location>
</feature>
<evidence type="ECO:0000313" key="2">
    <source>
        <dbReference type="EMBL" id="KYM86027.1"/>
    </source>
</evidence>
<accession>A0A151I4T7</accession>
<keyword evidence="3" id="KW-1185">Reference proteome</keyword>
<dbReference type="EMBL" id="KQ976445">
    <property type="protein sequence ID" value="KYM86027.1"/>
    <property type="molecule type" value="Genomic_DNA"/>
</dbReference>
<dbReference type="AlphaFoldDB" id="A0A151I4T7"/>
<protein>
    <submittedName>
        <fullName evidence="2">Uncharacterized protein</fullName>
    </submittedName>
</protein>
<gene>
    <name evidence="2" type="ORF">ALC53_04220</name>
</gene>
<proteinExistence type="predicted"/>
<dbReference type="Proteomes" id="UP000078540">
    <property type="component" value="Unassembled WGS sequence"/>
</dbReference>